<dbReference type="GO" id="GO:0032299">
    <property type="term" value="C:ribonuclease H2 complex"/>
    <property type="evidence" value="ECO:0007669"/>
    <property type="project" value="TreeGrafter"/>
</dbReference>
<comment type="subcellular location">
    <subcellularLocation>
        <location evidence="4 14">Cytoplasm</location>
    </subcellularLocation>
</comment>
<dbReference type="GO" id="GO:0043137">
    <property type="term" value="P:DNA replication, removal of RNA primer"/>
    <property type="evidence" value="ECO:0007669"/>
    <property type="project" value="TreeGrafter"/>
</dbReference>
<evidence type="ECO:0000256" key="8">
    <source>
        <dbReference type="ARBA" id="ARBA00022490"/>
    </source>
</evidence>
<evidence type="ECO:0000256" key="10">
    <source>
        <dbReference type="ARBA" id="ARBA00022723"/>
    </source>
</evidence>
<dbReference type="KEGG" id="csph:CSPHI_05305"/>
<evidence type="ECO:0000256" key="2">
    <source>
        <dbReference type="ARBA" id="ARBA00001946"/>
    </source>
</evidence>
<dbReference type="EMBL" id="CP009248">
    <property type="protein sequence ID" value="APT90545.1"/>
    <property type="molecule type" value="Genomic_DNA"/>
</dbReference>
<gene>
    <name evidence="14" type="primary">rnhB</name>
    <name evidence="18" type="ORF">CSPHI_05305</name>
</gene>
<dbReference type="SUPFAM" id="SSF53098">
    <property type="entry name" value="Ribonuclease H-like"/>
    <property type="match status" value="1"/>
</dbReference>
<feature type="binding site" evidence="14 15">
    <location>
        <position position="19"/>
    </location>
    <ligand>
        <name>a divalent metal cation</name>
        <dbReference type="ChEBI" id="CHEBI:60240"/>
    </ligand>
</feature>
<dbReference type="GO" id="GO:0030145">
    <property type="term" value="F:manganese ion binding"/>
    <property type="evidence" value="ECO:0007669"/>
    <property type="project" value="UniProtKB-UniRule"/>
</dbReference>
<dbReference type="InterPro" id="IPR022898">
    <property type="entry name" value="RNase_HII"/>
</dbReference>
<keyword evidence="11 14" id="KW-0255">Endonuclease</keyword>
<dbReference type="Gene3D" id="3.30.420.10">
    <property type="entry name" value="Ribonuclease H-like superfamily/Ribonuclease H"/>
    <property type="match status" value="1"/>
</dbReference>
<evidence type="ECO:0000256" key="3">
    <source>
        <dbReference type="ARBA" id="ARBA00004065"/>
    </source>
</evidence>
<comment type="catalytic activity">
    <reaction evidence="1 14 15 16">
        <text>Endonucleolytic cleavage to 5'-phosphomonoester.</text>
        <dbReference type="EC" id="3.1.26.4"/>
    </reaction>
</comment>
<dbReference type="InterPro" id="IPR036397">
    <property type="entry name" value="RNaseH_sf"/>
</dbReference>
<evidence type="ECO:0000256" key="13">
    <source>
        <dbReference type="ARBA" id="ARBA00023211"/>
    </source>
</evidence>
<dbReference type="AlphaFoldDB" id="A0A1L7CXE6"/>
<keyword evidence="8 14" id="KW-0963">Cytoplasm</keyword>
<feature type="binding site" evidence="14 15">
    <location>
        <position position="112"/>
    </location>
    <ligand>
        <name>a divalent metal cation</name>
        <dbReference type="ChEBI" id="CHEBI:60240"/>
    </ligand>
</feature>
<organism evidence="18 19">
    <name type="scientific">Corynebacterium sphenisci DSM 44792</name>
    <dbReference type="NCBI Taxonomy" id="1437874"/>
    <lineage>
        <taxon>Bacteria</taxon>
        <taxon>Bacillati</taxon>
        <taxon>Actinomycetota</taxon>
        <taxon>Actinomycetes</taxon>
        <taxon>Mycobacteriales</taxon>
        <taxon>Corynebacteriaceae</taxon>
        <taxon>Corynebacterium</taxon>
    </lineage>
</organism>
<dbReference type="GO" id="GO:0006298">
    <property type="term" value="P:mismatch repair"/>
    <property type="evidence" value="ECO:0007669"/>
    <property type="project" value="TreeGrafter"/>
</dbReference>
<dbReference type="NCBIfam" id="NF000595">
    <property type="entry name" value="PRK00015.1-3"/>
    <property type="match status" value="1"/>
</dbReference>
<dbReference type="FunFam" id="3.30.420.10:FF:000113">
    <property type="entry name" value="Ribonuclease HII"/>
    <property type="match status" value="1"/>
</dbReference>
<evidence type="ECO:0000256" key="7">
    <source>
        <dbReference type="ARBA" id="ARBA00019179"/>
    </source>
</evidence>
<name>A0A1L7CXE6_9CORY</name>
<evidence type="ECO:0000256" key="16">
    <source>
        <dbReference type="RuleBase" id="RU003515"/>
    </source>
</evidence>
<keyword evidence="19" id="KW-1185">Reference proteome</keyword>
<evidence type="ECO:0000256" key="6">
    <source>
        <dbReference type="ARBA" id="ARBA00012180"/>
    </source>
</evidence>
<reference evidence="18 19" key="1">
    <citation type="submission" date="2014-08" db="EMBL/GenBank/DDBJ databases">
        <title>Complete genome sequence of Corynebacterium sphenisci CECT 5990(T) (=DSM 44792(T)), isolated from healthy wild penguins.</title>
        <authorList>
            <person name="Ruckert C."/>
            <person name="Albersmeier A."/>
            <person name="Winkler A."/>
            <person name="Kalinowski J."/>
        </authorList>
    </citation>
    <scope>NUCLEOTIDE SEQUENCE [LARGE SCALE GENOMIC DNA]</scope>
    <source>
        <strain evidence="18 19">DSM 44792</strain>
    </source>
</reference>
<dbReference type="InterPro" id="IPR001352">
    <property type="entry name" value="RNase_HII/HIII"/>
</dbReference>
<dbReference type="GO" id="GO:0003723">
    <property type="term" value="F:RNA binding"/>
    <property type="evidence" value="ECO:0007669"/>
    <property type="project" value="UniProtKB-UniRule"/>
</dbReference>
<evidence type="ECO:0000313" key="18">
    <source>
        <dbReference type="EMBL" id="APT90545.1"/>
    </source>
</evidence>
<evidence type="ECO:0000256" key="11">
    <source>
        <dbReference type="ARBA" id="ARBA00022759"/>
    </source>
</evidence>
<dbReference type="PROSITE" id="PS51975">
    <property type="entry name" value="RNASE_H_2"/>
    <property type="match status" value="1"/>
</dbReference>
<evidence type="ECO:0000256" key="9">
    <source>
        <dbReference type="ARBA" id="ARBA00022722"/>
    </source>
</evidence>
<dbReference type="CDD" id="cd07182">
    <property type="entry name" value="RNase_HII_bacteria_HII_like"/>
    <property type="match status" value="1"/>
</dbReference>
<keyword evidence="10 14" id="KW-0479">Metal-binding</keyword>
<evidence type="ECO:0000256" key="15">
    <source>
        <dbReference type="PROSITE-ProRule" id="PRU01319"/>
    </source>
</evidence>
<accession>A0A1L7CXE6</accession>
<evidence type="ECO:0000313" key="19">
    <source>
        <dbReference type="Proteomes" id="UP000185469"/>
    </source>
</evidence>
<comment type="cofactor">
    <cofactor evidence="2">
        <name>Mg(2+)</name>
        <dbReference type="ChEBI" id="CHEBI:18420"/>
    </cofactor>
</comment>
<evidence type="ECO:0000256" key="4">
    <source>
        <dbReference type="ARBA" id="ARBA00004496"/>
    </source>
</evidence>
<comment type="function">
    <text evidence="3 14 16">Endonuclease that specifically degrades the RNA of RNA-DNA hybrids.</text>
</comment>
<evidence type="ECO:0000256" key="14">
    <source>
        <dbReference type="HAMAP-Rule" id="MF_00052"/>
    </source>
</evidence>
<dbReference type="GO" id="GO:0004523">
    <property type="term" value="F:RNA-DNA hybrid ribonuclease activity"/>
    <property type="evidence" value="ECO:0007669"/>
    <property type="project" value="UniProtKB-UniRule"/>
</dbReference>
<comment type="similarity">
    <text evidence="5 14 16">Belongs to the RNase HII family.</text>
</comment>
<evidence type="ECO:0000256" key="12">
    <source>
        <dbReference type="ARBA" id="ARBA00022801"/>
    </source>
</evidence>
<feature type="binding site" evidence="14 15">
    <location>
        <position position="18"/>
    </location>
    <ligand>
        <name>a divalent metal cation</name>
        <dbReference type="ChEBI" id="CHEBI:60240"/>
    </ligand>
</feature>
<keyword evidence="12 14" id="KW-0378">Hydrolase</keyword>
<dbReference type="InterPro" id="IPR012337">
    <property type="entry name" value="RNaseH-like_sf"/>
</dbReference>
<keyword evidence="9 14" id="KW-0540">Nuclease</keyword>
<dbReference type="PANTHER" id="PTHR10954:SF18">
    <property type="entry name" value="RIBONUCLEASE HII"/>
    <property type="match status" value="1"/>
</dbReference>
<dbReference type="Pfam" id="PF01351">
    <property type="entry name" value="RNase_HII"/>
    <property type="match status" value="1"/>
</dbReference>
<evidence type="ECO:0000256" key="5">
    <source>
        <dbReference type="ARBA" id="ARBA00007383"/>
    </source>
</evidence>
<dbReference type="HAMAP" id="MF_00052_B">
    <property type="entry name" value="RNase_HII_B"/>
    <property type="match status" value="1"/>
</dbReference>
<dbReference type="InterPro" id="IPR024567">
    <property type="entry name" value="RNase_HII/HIII_dom"/>
</dbReference>
<dbReference type="STRING" id="1437874.CSPHI_05305"/>
<dbReference type="Proteomes" id="UP000185469">
    <property type="component" value="Chromosome"/>
</dbReference>
<keyword evidence="13 14" id="KW-0464">Manganese</keyword>
<feature type="domain" description="RNase H type-2" evidence="17">
    <location>
        <begin position="12"/>
        <end position="203"/>
    </location>
</feature>
<protein>
    <recommendedName>
        <fullName evidence="7 14">Ribonuclease HII</fullName>
        <shortName evidence="14">RNase HII</shortName>
        <ecNumber evidence="6 14">3.1.26.4</ecNumber>
    </recommendedName>
</protein>
<dbReference type="NCBIfam" id="NF000598">
    <property type="entry name" value="PRK00015.2-2"/>
    <property type="match status" value="1"/>
</dbReference>
<proteinExistence type="inferred from homology"/>
<evidence type="ECO:0000256" key="1">
    <source>
        <dbReference type="ARBA" id="ARBA00000077"/>
    </source>
</evidence>
<comment type="cofactor">
    <cofactor evidence="14 15">
        <name>Mn(2+)</name>
        <dbReference type="ChEBI" id="CHEBI:29035"/>
    </cofactor>
    <cofactor evidence="14 15">
        <name>Mg(2+)</name>
        <dbReference type="ChEBI" id="CHEBI:18420"/>
    </cofactor>
    <text evidence="14 15">Manganese or magnesium. Binds 1 divalent metal ion per monomer in the absence of substrate. May bind a second metal ion after substrate binding.</text>
</comment>
<sequence>MHEVALAARGLGPVAGVDEAGRGACAGPLVAAACILDPPIAPELAGLTDSKRLSPAARARLEPAIKSVARAWAVVAVEPAEIDARGITHANLSAMRRAVAALDPAPGYVLVDAWRVPGLAVPQLPIIGGDAAARCIAAASVLAKVARDRIMVDHDTRWPGYGFAAHKGYGTRAHMAALARLGPAGCHRMSYANVRAACAADTDDEGAR</sequence>
<dbReference type="PANTHER" id="PTHR10954">
    <property type="entry name" value="RIBONUCLEASE H2 SUBUNIT A"/>
    <property type="match status" value="1"/>
</dbReference>
<dbReference type="EC" id="3.1.26.4" evidence="6 14"/>
<dbReference type="GO" id="GO:0005737">
    <property type="term" value="C:cytoplasm"/>
    <property type="evidence" value="ECO:0007669"/>
    <property type="project" value="UniProtKB-SubCell"/>
</dbReference>
<evidence type="ECO:0000259" key="17">
    <source>
        <dbReference type="PROSITE" id="PS51975"/>
    </source>
</evidence>